<keyword evidence="2" id="KW-1185">Reference proteome</keyword>
<proteinExistence type="predicted"/>
<gene>
    <name evidence="1" type="ORF">PAC_12734</name>
</gene>
<sequence>MFSPCNGFGPTLSVQPGIATTLRIILQAFPPPSSTTLDLHPFLECLSRRPTPGTATNVGMDQTLQYMTLPAPIVSVGQAKTQGSNLAAGQPLHTITLPPSDLVQKKRRRANEPSLLLGLQTPRDAINSTSTDIPDISRRNLTKMDLCTHKLCERRSGVELTKPDSRDFFQQFKVLSSIDEQLPRPGVGKLPRHGSVKFFWALNQVTILKSQAPRTIG</sequence>
<accession>A0A1L7XCZ3</accession>
<reference evidence="1 2" key="1">
    <citation type="submission" date="2016-03" db="EMBL/GenBank/DDBJ databases">
        <authorList>
            <person name="Ploux O."/>
        </authorList>
    </citation>
    <scope>NUCLEOTIDE SEQUENCE [LARGE SCALE GENOMIC DNA]</scope>
    <source>
        <strain evidence="1 2">UAMH 11012</strain>
    </source>
</reference>
<organism evidence="1 2">
    <name type="scientific">Phialocephala subalpina</name>
    <dbReference type="NCBI Taxonomy" id="576137"/>
    <lineage>
        <taxon>Eukaryota</taxon>
        <taxon>Fungi</taxon>
        <taxon>Dikarya</taxon>
        <taxon>Ascomycota</taxon>
        <taxon>Pezizomycotina</taxon>
        <taxon>Leotiomycetes</taxon>
        <taxon>Helotiales</taxon>
        <taxon>Mollisiaceae</taxon>
        <taxon>Phialocephala</taxon>
        <taxon>Phialocephala fortinii species complex</taxon>
    </lineage>
</organism>
<dbReference type="OrthoDB" id="10561773at2759"/>
<dbReference type="AlphaFoldDB" id="A0A1L7XCZ3"/>
<name>A0A1L7XCZ3_9HELO</name>
<dbReference type="Proteomes" id="UP000184330">
    <property type="component" value="Unassembled WGS sequence"/>
</dbReference>
<dbReference type="EMBL" id="FJOG01000022">
    <property type="protein sequence ID" value="CZR62837.1"/>
    <property type="molecule type" value="Genomic_DNA"/>
</dbReference>
<protein>
    <submittedName>
        <fullName evidence="1">Uncharacterized protein</fullName>
    </submittedName>
</protein>
<evidence type="ECO:0000313" key="1">
    <source>
        <dbReference type="EMBL" id="CZR62837.1"/>
    </source>
</evidence>
<evidence type="ECO:0000313" key="2">
    <source>
        <dbReference type="Proteomes" id="UP000184330"/>
    </source>
</evidence>